<dbReference type="EMBL" id="JAWNGC010000012">
    <property type="protein sequence ID" value="MDY5155563.1"/>
    <property type="molecule type" value="Genomic_DNA"/>
</dbReference>
<feature type="domain" description="Helicase/UvrB N-terminal" evidence="2">
    <location>
        <begin position="1"/>
        <end position="245"/>
    </location>
</feature>
<sequence>MELKKYQQKVISDLTDYLAILEEEGSLSGAFSRYWANRQVQVGVNGIPRYQNIIDQVPHVCYKVPTGGGKTFLACASVKPIFDSLHQRKVKALVWLVPSDAILSQTLAALKNPAHPYRQRLNLDFHGRVEVYEKAELLAGQNFSPATVTDQLSVMVLSYDSFRSSGKEGLKAYQANGNLAPFHTAFGAPELPIDKADDTALFQVINQLNPVVVVDESHHARSTLSLEMLKNFNPAFVLDLTATPRKEANIISYAEALQLKSENMVKLPVIAYNRDSQTDVLTDAIGLRNKLEELAIKRQEQEGGEYIRPIVLFQAQPKAKEDATSFEKLKSKLVEVGIPEEQIAIKTANTNELKNVDLLSEQCPVRYIITVNALKEGWDCPFAYVLASLANKTSSVDVEQILGRILRQPYTRHHREQLLNMSYVLTSSADFASTLQRIVEGLNEAGFTGKDYRVAETLPAAPEKEQPPTSPQAPLSSGTSSPEEAPEEEFLDFDPVQVATDTTVADAEDGEQLSGLGQLLESAATQGSEYEAAAEQAAQDIENLVPTDLADKVEMDGIKLEFADEVKRLRIPQFYIKTPGSQLFGDTDDDELVLLHKESLTKEFKLRGHDSRIDLGRASADMARIDVKRGDADVPKAYRMNAKDQQIMREYIASLPPEGKVRNAIATVHMRLEKKFDEIASSDLEAYITSVIEGLDGGQLETAVTAPLTAASRIEEKIRTYLDSYRLEQFMRGIEIGTITTQATYVLPDHIQPIDATSFIGGSLYEAEDSVNGLEYDLAMSLSDKSSVKWWHRIIERRGFCINGPINHYPDFMVETTSGHIVLVETKGEHLKNTEDTRIKLKLGTEWARMAGPLFHYFMVFDEGVEPPSGAHTLSSFDRILDALS</sequence>
<dbReference type="GO" id="GO:0016787">
    <property type="term" value="F:hydrolase activity"/>
    <property type="evidence" value="ECO:0007669"/>
    <property type="project" value="InterPro"/>
</dbReference>
<proteinExistence type="predicted"/>
<dbReference type="InterPro" id="IPR050742">
    <property type="entry name" value="Helicase_Restrict-Modif_Enz"/>
</dbReference>
<dbReference type="GO" id="GO:0004386">
    <property type="term" value="F:helicase activity"/>
    <property type="evidence" value="ECO:0007669"/>
    <property type="project" value="UniProtKB-KW"/>
</dbReference>
<evidence type="ECO:0000313" key="3">
    <source>
        <dbReference type="EMBL" id="MDY5155563.1"/>
    </source>
</evidence>
<keyword evidence="3" id="KW-0378">Hydrolase</keyword>
<gene>
    <name evidence="3" type="ORF">R6G80_07510</name>
</gene>
<name>A0AAW9HUX9_9ACTO</name>
<dbReference type="RefSeq" id="WP_320756716.1">
    <property type="nucleotide sequence ID" value="NZ_JAWNGC010000012.1"/>
</dbReference>
<dbReference type="CDD" id="cd18785">
    <property type="entry name" value="SF2_C"/>
    <property type="match status" value="1"/>
</dbReference>
<keyword evidence="3" id="KW-0347">Helicase</keyword>
<evidence type="ECO:0000256" key="1">
    <source>
        <dbReference type="SAM" id="MobiDB-lite"/>
    </source>
</evidence>
<feature type="region of interest" description="Disordered" evidence="1">
    <location>
        <begin position="459"/>
        <end position="495"/>
    </location>
</feature>
<dbReference type="GO" id="GO:0005524">
    <property type="term" value="F:ATP binding"/>
    <property type="evidence" value="ECO:0007669"/>
    <property type="project" value="InterPro"/>
</dbReference>
<dbReference type="PANTHER" id="PTHR47396">
    <property type="entry name" value="TYPE I RESTRICTION ENZYME ECOKI R PROTEIN"/>
    <property type="match status" value="1"/>
</dbReference>
<dbReference type="PANTHER" id="PTHR47396:SF1">
    <property type="entry name" value="ATP-DEPENDENT HELICASE IRC3-RELATED"/>
    <property type="match status" value="1"/>
</dbReference>
<comment type="caution">
    <text evidence="3">The sequence shown here is derived from an EMBL/GenBank/DDBJ whole genome shotgun (WGS) entry which is preliminary data.</text>
</comment>
<dbReference type="AlphaFoldDB" id="A0AAW9HUX9"/>
<evidence type="ECO:0000313" key="4">
    <source>
        <dbReference type="Proteomes" id="UP001281731"/>
    </source>
</evidence>
<keyword evidence="3" id="KW-0067">ATP-binding</keyword>
<dbReference type="SUPFAM" id="SSF52540">
    <property type="entry name" value="P-loop containing nucleoside triphosphate hydrolases"/>
    <property type="match status" value="2"/>
</dbReference>
<organism evidence="3 4">
    <name type="scientific">Actinotignum urinale</name>
    <dbReference type="NCBI Taxonomy" id="190146"/>
    <lineage>
        <taxon>Bacteria</taxon>
        <taxon>Bacillati</taxon>
        <taxon>Actinomycetota</taxon>
        <taxon>Actinomycetes</taxon>
        <taxon>Actinomycetales</taxon>
        <taxon>Actinomycetaceae</taxon>
        <taxon>Actinotignum</taxon>
    </lineage>
</organism>
<reference evidence="3" key="1">
    <citation type="submission" date="2023-10" db="EMBL/GenBank/DDBJ databases">
        <title>Whole Genome based description of the genera Actinobaculum and Actinotignum reveals a complex phylogenetic relationship within the species included in the genus Actinotignum.</title>
        <authorList>
            <person name="Jensen C.S."/>
            <person name="Dargis R."/>
            <person name="Kemp M."/>
            <person name="Christensen J.J."/>
        </authorList>
    </citation>
    <scope>NUCLEOTIDE SEQUENCE</scope>
    <source>
        <strain evidence="3">SLA_B511</strain>
    </source>
</reference>
<dbReference type="Proteomes" id="UP001281731">
    <property type="component" value="Unassembled WGS sequence"/>
</dbReference>
<dbReference type="GO" id="GO:0005829">
    <property type="term" value="C:cytosol"/>
    <property type="evidence" value="ECO:0007669"/>
    <property type="project" value="TreeGrafter"/>
</dbReference>
<dbReference type="Pfam" id="PF04851">
    <property type="entry name" value="ResIII"/>
    <property type="match status" value="1"/>
</dbReference>
<dbReference type="InterPro" id="IPR027417">
    <property type="entry name" value="P-loop_NTPase"/>
</dbReference>
<evidence type="ECO:0000259" key="2">
    <source>
        <dbReference type="Pfam" id="PF04851"/>
    </source>
</evidence>
<dbReference type="Gene3D" id="3.40.50.300">
    <property type="entry name" value="P-loop containing nucleotide triphosphate hydrolases"/>
    <property type="match status" value="2"/>
</dbReference>
<dbReference type="InterPro" id="IPR006935">
    <property type="entry name" value="Helicase/UvrB_N"/>
</dbReference>
<dbReference type="GO" id="GO:0003677">
    <property type="term" value="F:DNA binding"/>
    <property type="evidence" value="ECO:0007669"/>
    <property type="project" value="InterPro"/>
</dbReference>
<accession>A0AAW9HUX9</accession>
<protein>
    <submittedName>
        <fullName evidence="3">DEAD/DEAH box helicase family protein</fullName>
    </submittedName>
</protein>
<keyword evidence="3" id="KW-0547">Nucleotide-binding</keyword>
<feature type="compositionally biased region" description="Polar residues" evidence="1">
    <location>
        <begin position="472"/>
        <end position="482"/>
    </location>
</feature>